<dbReference type="Proteomes" id="UP001195483">
    <property type="component" value="Unassembled WGS sequence"/>
</dbReference>
<keyword evidence="2" id="KW-1185">Reference proteome</keyword>
<evidence type="ECO:0000313" key="1">
    <source>
        <dbReference type="EMBL" id="KAK3589999.1"/>
    </source>
</evidence>
<organism evidence="1 2">
    <name type="scientific">Potamilus streckersoni</name>
    <dbReference type="NCBI Taxonomy" id="2493646"/>
    <lineage>
        <taxon>Eukaryota</taxon>
        <taxon>Metazoa</taxon>
        <taxon>Spiralia</taxon>
        <taxon>Lophotrochozoa</taxon>
        <taxon>Mollusca</taxon>
        <taxon>Bivalvia</taxon>
        <taxon>Autobranchia</taxon>
        <taxon>Heteroconchia</taxon>
        <taxon>Palaeoheterodonta</taxon>
        <taxon>Unionida</taxon>
        <taxon>Unionoidea</taxon>
        <taxon>Unionidae</taxon>
        <taxon>Ambleminae</taxon>
        <taxon>Lampsilini</taxon>
        <taxon>Potamilus</taxon>
    </lineage>
</organism>
<comment type="caution">
    <text evidence="1">The sequence shown here is derived from an EMBL/GenBank/DDBJ whole genome shotgun (WGS) entry which is preliminary data.</text>
</comment>
<protein>
    <submittedName>
        <fullName evidence="1">Uncharacterized protein</fullName>
    </submittedName>
</protein>
<sequence>MFNVNDPSVGLRRNARSARELKTETHFDPECEYKYLKNWIETATGKKVFVMVRVCKCSSVYENRKEFLHRHRIFLYETGKETGVDVHNYDNSTTEDCEWKQIEKPDGSFEFARICYCSRG</sequence>
<accession>A0AAE0SE36</accession>
<reference evidence="1" key="2">
    <citation type="journal article" date="2021" name="Genome Biol. Evol.">
        <title>Developing a high-quality reference genome for a parasitic bivalve with doubly uniparental inheritance (Bivalvia: Unionida).</title>
        <authorList>
            <person name="Smith C.H."/>
        </authorList>
    </citation>
    <scope>NUCLEOTIDE SEQUENCE</scope>
    <source>
        <strain evidence="1">CHS0354</strain>
        <tissue evidence="1">Mantle</tissue>
    </source>
</reference>
<name>A0AAE0SE36_9BIVA</name>
<evidence type="ECO:0000313" key="2">
    <source>
        <dbReference type="Proteomes" id="UP001195483"/>
    </source>
</evidence>
<proteinExistence type="predicted"/>
<dbReference type="AlphaFoldDB" id="A0AAE0SE36"/>
<reference evidence="1" key="3">
    <citation type="submission" date="2023-05" db="EMBL/GenBank/DDBJ databases">
        <authorList>
            <person name="Smith C.H."/>
        </authorList>
    </citation>
    <scope>NUCLEOTIDE SEQUENCE</scope>
    <source>
        <strain evidence="1">CHS0354</strain>
        <tissue evidence="1">Mantle</tissue>
    </source>
</reference>
<gene>
    <name evidence="1" type="ORF">CHS0354_035026</name>
</gene>
<dbReference type="EMBL" id="JAEAOA010002053">
    <property type="protein sequence ID" value="KAK3589999.1"/>
    <property type="molecule type" value="Genomic_DNA"/>
</dbReference>
<reference evidence="1" key="1">
    <citation type="journal article" date="2021" name="Genome Biol. Evol.">
        <title>A High-Quality Reference Genome for a Parasitic Bivalve with Doubly Uniparental Inheritance (Bivalvia: Unionida).</title>
        <authorList>
            <person name="Smith C.H."/>
        </authorList>
    </citation>
    <scope>NUCLEOTIDE SEQUENCE</scope>
    <source>
        <strain evidence="1">CHS0354</strain>
    </source>
</reference>